<evidence type="ECO:0008006" key="3">
    <source>
        <dbReference type="Google" id="ProtNLM"/>
    </source>
</evidence>
<dbReference type="EMBL" id="CACVAQ010000037">
    <property type="protein sequence ID" value="CAA6799559.1"/>
    <property type="molecule type" value="Genomic_DNA"/>
</dbReference>
<dbReference type="InterPro" id="IPR010994">
    <property type="entry name" value="RuvA_2-like"/>
</dbReference>
<dbReference type="Gene3D" id="1.10.150.310">
    <property type="entry name" value="Tex RuvX-like domain-like"/>
    <property type="match status" value="1"/>
</dbReference>
<dbReference type="AlphaFoldDB" id="A0A6S6S3S0"/>
<organism evidence="2">
    <name type="scientific">uncultured Aureispira sp</name>
    <dbReference type="NCBI Taxonomy" id="1331704"/>
    <lineage>
        <taxon>Bacteria</taxon>
        <taxon>Pseudomonadati</taxon>
        <taxon>Bacteroidota</taxon>
        <taxon>Saprospiria</taxon>
        <taxon>Saprospirales</taxon>
        <taxon>Saprospiraceae</taxon>
        <taxon>Aureispira</taxon>
        <taxon>environmental samples</taxon>
    </lineage>
</organism>
<dbReference type="Gene3D" id="1.10.150.280">
    <property type="entry name" value="AF1531-like domain"/>
    <property type="match status" value="1"/>
</dbReference>
<name>A0A6S6S3S0_9BACT</name>
<evidence type="ECO:0000256" key="1">
    <source>
        <dbReference type="SAM" id="Phobius"/>
    </source>
</evidence>
<dbReference type="Gene3D" id="1.10.150.320">
    <property type="entry name" value="Photosystem II 12 kDa extrinsic protein"/>
    <property type="match status" value="1"/>
</dbReference>
<evidence type="ECO:0000313" key="2">
    <source>
        <dbReference type="EMBL" id="CAA6799559.1"/>
    </source>
</evidence>
<dbReference type="PANTHER" id="PTHR21180:SF32">
    <property type="entry name" value="ENDONUCLEASE_EXONUCLEASE_PHOSPHATASE FAMILY DOMAIN-CONTAINING PROTEIN 1"/>
    <property type="match status" value="1"/>
</dbReference>
<dbReference type="SUPFAM" id="SSF47781">
    <property type="entry name" value="RuvA domain 2-like"/>
    <property type="match status" value="4"/>
</dbReference>
<reference evidence="2" key="1">
    <citation type="submission" date="2020-01" db="EMBL/GenBank/DDBJ databases">
        <authorList>
            <person name="Meier V. D."/>
            <person name="Meier V D."/>
        </authorList>
    </citation>
    <scope>NUCLEOTIDE SEQUENCE</scope>
    <source>
        <strain evidence="2">HLG_WM_MAG_10</strain>
    </source>
</reference>
<dbReference type="GO" id="GO:0015627">
    <property type="term" value="C:type II protein secretion system complex"/>
    <property type="evidence" value="ECO:0007669"/>
    <property type="project" value="TreeGrafter"/>
</dbReference>
<gene>
    <name evidence="2" type="ORF">HELGO_WM29551</name>
</gene>
<proteinExistence type="predicted"/>
<accession>A0A6S6S3S0</accession>
<dbReference type="InterPro" id="IPR051675">
    <property type="entry name" value="Endo/Exo/Phosphatase_dom_1"/>
</dbReference>
<dbReference type="GO" id="GO:0015628">
    <property type="term" value="P:protein secretion by the type II secretion system"/>
    <property type="evidence" value="ECO:0007669"/>
    <property type="project" value="TreeGrafter"/>
</dbReference>
<keyword evidence="1" id="KW-0472">Membrane</keyword>
<sequence>MNRLKDFFYYSRTERNGIITLIFILCLFLLLPYTYSYFSTKTLFNFKPWQVDIAAFEAGLSQKALEKKRTSKWKQKSFGDKKGATVVLQPQVFDPNTASSLDLEAMGLPPKTIKSILNYRAKGGQFKDKESLEKIYTLSPEHYQQLYPFIDLAPRFEKTALEASESRPLPPAFDFDPNTATKESFEALGLANKTIRSILNYKAKGGQFRKTEDFQKIYNLPDSVYQHLKANIKIIPQPKYSAKKNYPPKVYRKIDINTAKVEDFEQFRGIGASYAKRILKMRENLGGFWQVAQVGELYKLPDSTFQAMRPYLECDPVPLHKININTATVDELKAHPYLRWYHAKAIVHYRETEGLWKSVDLVQILTEFDDNKGTFQKIKPYLTID</sequence>
<keyword evidence="1" id="KW-1133">Transmembrane helix</keyword>
<feature type="transmembrane region" description="Helical" evidence="1">
    <location>
        <begin position="21"/>
        <end position="38"/>
    </location>
</feature>
<dbReference type="Pfam" id="PF12836">
    <property type="entry name" value="HHH_3"/>
    <property type="match status" value="3"/>
</dbReference>
<keyword evidence="1" id="KW-0812">Transmembrane</keyword>
<protein>
    <recommendedName>
        <fullName evidence="3">Helix-hairpin-helix domain-containing protein</fullName>
    </recommendedName>
</protein>
<dbReference type="PANTHER" id="PTHR21180">
    <property type="entry name" value="ENDONUCLEASE/EXONUCLEASE/PHOSPHATASE FAMILY DOMAIN-CONTAINING PROTEIN 1"/>
    <property type="match status" value="1"/>
</dbReference>